<evidence type="ECO:0000256" key="1">
    <source>
        <dbReference type="SAM" id="MobiDB-lite"/>
    </source>
</evidence>
<evidence type="ECO:0000313" key="3">
    <source>
        <dbReference type="Proteomes" id="UP000703661"/>
    </source>
</evidence>
<dbReference type="AlphaFoldDB" id="A0A9P6SZ35"/>
<feature type="region of interest" description="Disordered" evidence="1">
    <location>
        <begin position="48"/>
        <end position="77"/>
    </location>
</feature>
<organism evidence="2 3">
    <name type="scientific">Entomortierella chlamydospora</name>
    <dbReference type="NCBI Taxonomy" id="101097"/>
    <lineage>
        <taxon>Eukaryota</taxon>
        <taxon>Fungi</taxon>
        <taxon>Fungi incertae sedis</taxon>
        <taxon>Mucoromycota</taxon>
        <taxon>Mortierellomycotina</taxon>
        <taxon>Mortierellomycetes</taxon>
        <taxon>Mortierellales</taxon>
        <taxon>Mortierellaceae</taxon>
        <taxon>Entomortierella</taxon>
    </lineage>
</organism>
<name>A0A9P6SZ35_9FUNG</name>
<dbReference type="OrthoDB" id="10402543at2759"/>
<feature type="compositionally biased region" description="Polar residues" evidence="1">
    <location>
        <begin position="1"/>
        <end position="17"/>
    </location>
</feature>
<comment type="caution">
    <text evidence="2">The sequence shown here is derived from an EMBL/GenBank/DDBJ whole genome shotgun (WGS) entry which is preliminary data.</text>
</comment>
<sequence>MRFNPYSTARQGHKLSQPSPPPVPRKIEYMEVDIPAKIDYMEVDGLERPRLPSSRHTRAQRAQPAHPRTTRQMKMVGPHSIWERCPARWGGLGAHVCRTRVLGGGWAALGKFFTARPWCEPMDVDDD</sequence>
<protein>
    <submittedName>
        <fullName evidence="2">Uncharacterized protein</fullName>
    </submittedName>
</protein>
<gene>
    <name evidence="2" type="ORF">BGZ80_011349</name>
</gene>
<proteinExistence type="predicted"/>
<reference evidence="2" key="1">
    <citation type="journal article" date="2020" name="Fungal Divers.">
        <title>Resolving the Mortierellaceae phylogeny through synthesis of multi-gene phylogenetics and phylogenomics.</title>
        <authorList>
            <person name="Vandepol N."/>
            <person name="Liber J."/>
            <person name="Desiro A."/>
            <person name="Na H."/>
            <person name="Kennedy M."/>
            <person name="Barry K."/>
            <person name="Grigoriev I.V."/>
            <person name="Miller A.N."/>
            <person name="O'Donnell K."/>
            <person name="Stajich J.E."/>
            <person name="Bonito G."/>
        </authorList>
    </citation>
    <scope>NUCLEOTIDE SEQUENCE</scope>
    <source>
        <strain evidence="2">NRRL 2769</strain>
    </source>
</reference>
<evidence type="ECO:0000313" key="2">
    <source>
        <dbReference type="EMBL" id="KAG0013041.1"/>
    </source>
</evidence>
<feature type="region of interest" description="Disordered" evidence="1">
    <location>
        <begin position="1"/>
        <end position="26"/>
    </location>
</feature>
<keyword evidence="3" id="KW-1185">Reference proteome</keyword>
<dbReference type="EMBL" id="JAAAID010000900">
    <property type="protein sequence ID" value="KAG0013041.1"/>
    <property type="molecule type" value="Genomic_DNA"/>
</dbReference>
<accession>A0A9P6SZ35</accession>
<dbReference type="Proteomes" id="UP000703661">
    <property type="component" value="Unassembled WGS sequence"/>
</dbReference>